<evidence type="ECO:0000256" key="4">
    <source>
        <dbReference type="SAM" id="Phobius"/>
    </source>
</evidence>
<comment type="similarity">
    <text evidence="1 3">Belongs to the N-Me-Phe pilin family.</text>
</comment>
<evidence type="ECO:0000313" key="6">
    <source>
        <dbReference type="Proteomes" id="UP000242133"/>
    </source>
</evidence>
<dbReference type="GO" id="GO:0044096">
    <property type="term" value="C:type IV pilus"/>
    <property type="evidence" value="ECO:0007669"/>
    <property type="project" value="TreeGrafter"/>
</dbReference>
<keyword evidence="4" id="KW-0472">Membrane</keyword>
<keyword evidence="3" id="KW-0281">Fimbrium</keyword>
<dbReference type="PANTHER" id="PTHR30093">
    <property type="entry name" value="GENERAL SECRETION PATHWAY PROTEIN G"/>
    <property type="match status" value="1"/>
</dbReference>
<reference evidence="5 6" key="1">
    <citation type="submission" date="2018-03" db="EMBL/GenBank/DDBJ databases">
        <title>Genomic Encyclopedia of Archaeal and Bacterial Type Strains, Phase II (KMG-II): from individual species to whole genera.</title>
        <authorList>
            <person name="Goeker M."/>
        </authorList>
    </citation>
    <scope>NUCLEOTIDE SEQUENCE [LARGE SCALE GENOMIC DNA]</scope>
    <source>
        <strain evidence="5 6">DSM 17586</strain>
    </source>
</reference>
<gene>
    <name evidence="5" type="ORF">CLV44_103140</name>
</gene>
<dbReference type="SUPFAM" id="SSF54523">
    <property type="entry name" value="Pili subunits"/>
    <property type="match status" value="1"/>
</dbReference>
<protein>
    <submittedName>
        <fullName evidence="5">Type IV pilus assembly protein PilA</fullName>
    </submittedName>
</protein>
<dbReference type="Pfam" id="PF07963">
    <property type="entry name" value="N_methyl"/>
    <property type="match status" value="1"/>
</dbReference>
<dbReference type="PANTHER" id="PTHR30093:SF34">
    <property type="entry name" value="PREPILIN PEPTIDASE-DEPENDENT PROTEIN D"/>
    <property type="match status" value="1"/>
</dbReference>
<dbReference type="GO" id="GO:0043107">
    <property type="term" value="P:type IV pilus-dependent motility"/>
    <property type="evidence" value="ECO:0007669"/>
    <property type="project" value="TreeGrafter"/>
</dbReference>
<dbReference type="NCBIfam" id="TIGR02532">
    <property type="entry name" value="IV_pilin_GFxxxE"/>
    <property type="match status" value="1"/>
</dbReference>
<proteinExistence type="inferred from homology"/>
<keyword evidence="4" id="KW-0812">Transmembrane</keyword>
<keyword evidence="4" id="KW-1133">Transmembrane helix</keyword>
<feature type="transmembrane region" description="Helical" evidence="4">
    <location>
        <begin position="12"/>
        <end position="36"/>
    </location>
</feature>
<accession>A0A2P8F2D0</accession>
<evidence type="ECO:0000256" key="3">
    <source>
        <dbReference type="RuleBase" id="RU000389"/>
    </source>
</evidence>
<dbReference type="AlphaFoldDB" id="A0A2P8F2D0"/>
<dbReference type="EMBL" id="PYGI01000003">
    <property type="protein sequence ID" value="PSL15859.1"/>
    <property type="molecule type" value="Genomic_DNA"/>
</dbReference>
<dbReference type="Proteomes" id="UP000242133">
    <property type="component" value="Unassembled WGS sequence"/>
</dbReference>
<comment type="caution">
    <text evidence="5">The sequence shown here is derived from an EMBL/GenBank/DDBJ whole genome shotgun (WGS) entry which is preliminary data.</text>
</comment>
<evidence type="ECO:0000256" key="2">
    <source>
        <dbReference type="ARBA" id="ARBA00022481"/>
    </source>
</evidence>
<evidence type="ECO:0000313" key="5">
    <source>
        <dbReference type="EMBL" id="PSL15859.1"/>
    </source>
</evidence>
<name>A0A2P8F2D0_9GAMM</name>
<sequence>MNNEMMKHNQQGFTLIELMIVVAIIGILAAIALPAYQDYTGRAQAAEALSATAGIRADIAVVLSEDGDLADIPGRVDDAAAALNGKYITDGGATIAANTGAISVPFDSGVLSGETMTITPTLNGTQISTWVCADVPAQFIPSGCEAP</sequence>
<dbReference type="Pfam" id="PF00114">
    <property type="entry name" value="Pilin"/>
    <property type="match status" value="1"/>
</dbReference>
<dbReference type="InterPro" id="IPR001082">
    <property type="entry name" value="Pilin"/>
</dbReference>
<dbReference type="InterPro" id="IPR012902">
    <property type="entry name" value="N_methyl_site"/>
</dbReference>
<keyword evidence="6" id="KW-1185">Reference proteome</keyword>
<keyword evidence="2" id="KW-0488">Methylation</keyword>
<dbReference type="InterPro" id="IPR045584">
    <property type="entry name" value="Pilin-like"/>
</dbReference>
<dbReference type="PROSITE" id="PS00409">
    <property type="entry name" value="PROKAR_NTER_METHYL"/>
    <property type="match status" value="1"/>
</dbReference>
<dbReference type="GO" id="GO:0007155">
    <property type="term" value="P:cell adhesion"/>
    <property type="evidence" value="ECO:0007669"/>
    <property type="project" value="InterPro"/>
</dbReference>
<dbReference type="Gene3D" id="3.30.700.10">
    <property type="entry name" value="Glycoprotein, Type 4 Pilin"/>
    <property type="match status" value="1"/>
</dbReference>
<organism evidence="5 6">
    <name type="scientific">Marinobacterium halophilum</name>
    <dbReference type="NCBI Taxonomy" id="267374"/>
    <lineage>
        <taxon>Bacteria</taxon>
        <taxon>Pseudomonadati</taxon>
        <taxon>Pseudomonadota</taxon>
        <taxon>Gammaproteobacteria</taxon>
        <taxon>Oceanospirillales</taxon>
        <taxon>Oceanospirillaceae</taxon>
        <taxon>Marinobacterium</taxon>
    </lineage>
</organism>
<evidence type="ECO:0000256" key="1">
    <source>
        <dbReference type="ARBA" id="ARBA00005233"/>
    </source>
</evidence>